<gene>
    <name evidence="2" type="primary">EIN2-2</name>
</gene>
<evidence type="ECO:0000313" key="2">
    <source>
        <dbReference type="EMBL" id="AKC34073.1"/>
    </source>
</evidence>
<feature type="non-terminal residue" evidence="2">
    <location>
        <position position="1"/>
    </location>
</feature>
<dbReference type="AlphaFoldDB" id="A0A0E3TI44"/>
<feature type="compositionally biased region" description="Low complexity" evidence="1">
    <location>
        <begin position="314"/>
        <end position="325"/>
    </location>
</feature>
<feature type="region of interest" description="Disordered" evidence="1">
    <location>
        <begin position="104"/>
        <end position="141"/>
    </location>
</feature>
<protein>
    <submittedName>
        <fullName evidence="2">Ethylene insensitive 2-2</fullName>
    </submittedName>
</protein>
<evidence type="ECO:0000256" key="1">
    <source>
        <dbReference type="SAM" id="MobiDB-lite"/>
    </source>
</evidence>
<organism evidence="2">
    <name type="scientific">Utricularia vulgaris</name>
    <dbReference type="NCBI Taxonomy" id="192324"/>
    <lineage>
        <taxon>Eukaryota</taxon>
        <taxon>Viridiplantae</taxon>
        <taxon>Streptophyta</taxon>
        <taxon>Embryophyta</taxon>
        <taxon>Tracheophyta</taxon>
        <taxon>Spermatophyta</taxon>
        <taxon>Magnoliopsida</taxon>
        <taxon>eudicotyledons</taxon>
        <taxon>Gunneridae</taxon>
        <taxon>Pentapetalae</taxon>
        <taxon>asterids</taxon>
        <taxon>lamiids</taxon>
        <taxon>Lamiales</taxon>
        <taxon>Lentibulariaceae</taxon>
        <taxon>Utricularia</taxon>
    </lineage>
</organism>
<sequence>AVELEKSITEHQDMTIPGPVLNLPETLLDFDSNLQLTTIHDRKYGRTSPEMEKVNLDESAVSSKIPAKVDLPDAGSLITEAMTLLSMESNVQAVKDDDVALEPEELSKAESEGNQFSTLEGSGSFKSSGGGNEDPGSSAGSLSRLCGLGRSARRQFTAILDEFWGQHFGYHGEATEDAKEKKLDVLLGVDFGISPKPFSSVKLENTSQLPTGYTLVNAGTASDPLQSSLGERGVGSSHDLQQRSPSLVPKPMGFFDSYGQNRNFNMVDTMERRYFSLRTPSSSDVYDQQPATVHGYDMSSYLGQLAQERGGVLPNSQPDSSSNPSLMLNPVNSYGRQLSHKPLSGLRNQAPPGFHNVPAARNSALKSERYLNDLYAFEAEDRINSPSDVKKFHSLPSISRLYSPQRDPSMSMINEHSVSRPAHEQIASSWARTAYGFNDLFTPNVHDDALSLQFRSNSVSSSPWSKQPFEHFGVAGNSPTMLTDTARFVDVEAKLLQSFRSYIIKLLKLEGSDWLFCQNDGVDEDVISRVASREKF</sequence>
<name>A0A0E3TI44_9LAMI</name>
<feature type="non-terminal residue" evidence="2">
    <location>
        <position position="536"/>
    </location>
</feature>
<dbReference type="EMBL" id="KP279654">
    <property type="protein sequence ID" value="AKC34073.1"/>
    <property type="molecule type" value="Genomic_DNA"/>
</dbReference>
<proteinExistence type="predicted"/>
<feature type="region of interest" description="Disordered" evidence="1">
    <location>
        <begin position="310"/>
        <end position="330"/>
    </location>
</feature>
<reference evidence="2" key="1">
    <citation type="journal article" date="2015" name="BMC Plant Biol.">
        <title>The transcriptome of Utricularia vulgaris, a rootless plant with minimalist genome, reveals extreme alternative splicing and only moderate sequence similarity with Utricularia gibba.</title>
        <authorList>
            <person name="Barta J."/>
            <person name="Stone J.D."/>
            <person name="Pech J."/>
            <person name="Sirova D."/>
            <person name="Adamec L."/>
            <person name="Campbell M.A."/>
            <person name="Storchova H."/>
        </authorList>
    </citation>
    <scope>NUCLEOTIDE SEQUENCE</scope>
</reference>
<accession>A0A0E3TI44</accession>